<gene>
    <name evidence="2" type="ORF">AB1Y20_016132</name>
</gene>
<dbReference type="Pfam" id="PF13848">
    <property type="entry name" value="Thioredoxin_6"/>
    <property type="match status" value="1"/>
</dbReference>
<dbReference type="Proteomes" id="UP001515480">
    <property type="component" value="Unassembled WGS sequence"/>
</dbReference>
<evidence type="ECO:0008006" key="4">
    <source>
        <dbReference type="Google" id="ProtNLM"/>
    </source>
</evidence>
<keyword evidence="3" id="KW-1185">Reference proteome</keyword>
<sequence>MVARWSGHQSSAASSLLADHSGRRTTLLVNWWRERPQPPNVVDFDTSEWRELGLLLSDEKRRELMDESAAAAEARRPTSDGRWAPMPLVPGETARMSYEIAPTDMYFYEMAAPSVAGNWHVHWPEGFAVGPIARLDLTHHSCVKALFSEKRPKAILVLSDGGRKHWQGRMPKWLPELMQQHAGQLKFVLADPVKTPDFMRAFGLAISDTPTVVIHETHTEPEGKHMLPPEQRGVAGFRKKVVVKFISDFLEGRLAHAKQHDEL</sequence>
<reference evidence="2 3" key="1">
    <citation type="journal article" date="2024" name="Science">
        <title>Giant polyketide synthase enzymes in the biosynthesis of giant marine polyether toxins.</title>
        <authorList>
            <person name="Fallon T.R."/>
            <person name="Shende V.V."/>
            <person name="Wierzbicki I.H."/>
            <person name="Pendleton A.L."/>
            <person name="Watervoot N.F."/>
            <person name="Auber R.P."/>
            <person name="Gonzalez D.J."/>
            <person name="Wisecaver J.H."/>
            <person name="Moore B.S."/>
        </authorList>
    </citation>
    <scope>NUCLEOTIDE SEQUENCE [LARGE SCALE GENOMIC DNA]</scope>
    <source>
        <strain evidence="2 3">12B1</strain>
    </source>
</reference>
<feature type="region of interest" description="Disordered" evidence="1">
    <location>
        <begin position="66"/>
        <end position="86"/>
    </location>
</feature>
<dbReference type="EMBL" id="JBGBPQ010000003">
    <property type="protein sequence ID" value="KAL1527467.1"/>
    <property type="molecule type" value="Genomic_DNA"/>
</dbReference>
<name>A0AB34K273_PRYPA</name>
<evidence type="ECO:0000313" key="3">
    <source>
        <dbReference type="Proteomes" id="UP001515480"/>
    </source>
</evidence>
<evidence type="ECO:0000256" key="1">
    <source>
        <dbReference type="SAM" id="MobiDB-lite"/>
    </source>
</evidence>
<protein>
    <recommendedName>
        <fullName evidence="4">Thioredoxin-like fold domain-containing protein</fullName>
    </recommendedName>
</protein>
<accession>A0AB34K273</accession>
<dbReference type="AlphaFoldDB" id="A0AB34K273"/>
<dbReference type="Gene3D" id="3.40.30.10">
    <property type="entry name" value="Glutaredoxin"/>
    <property type="match status" value="1"/>
</dbReference>
<evidence type="ECO:0000313" key="2">
    <source>
        <dbReference type="EMBL" id="KAL1527467.1"/>
    </source>
</evidence>
<organism evidence="2 3">
    <name type="scientific">Prymnesium parvum</name>
    <name type="common">Toxic golden alga</name>
    <dbReference type="NCBI Taxonomy" id="97485"/>
    <lineage>
        <taxon>Eukaryota</taxon>
        <taxon>Haptista</taxon>
        <taxon>Haptophyta</taxon>
        <taxon>Prymnesiophyceae</taxon>
        <taxon>Prymnesiales</taxon>
        <taxon>Prymnesiaceae</taxon>
        <taxon>Prymnesium</taxon>
    </lineage>
</organism>
<comment type="caution">
    <text evidence="2">The sequence shown here is derived from an EMBL/GenBank/DDBJ whole genome shotgun (WGS) entry which is preliminary data.</text>
</comment>
<proteinExistence type="predicted"/>